<protein>
    <submittedName>
        <fullName evidence="7">Cytochrome c</fullName>
    </submittedName>
</protein>
<sequence length="1008" mass="110434" precursor="true">MIVSRRSPLAIHAAVLAAAWIAAFGPGSSAVAADEAAPGPAAADRVVAEIQTPEGFHTTLFASEPDVQQPIGIATDERGRLWVAENYTYADQATNFDLTKRDRIVILEDSDGDGQSDRRTVFWDQAQKLTSVEIGYGGVWALCAPHLLFIPDRNRDDVPDGPPEVVLDGWDQDAVRHNIVNGLRWGPDGWLYGRHGILATSLVGPPGAAESQRQRINCGVWRYHPTRRLFEVVAQGTTNPWGFDFDQHGEMFFINTVIGHLWHLVPGAHYERMYGADFNPHLYELIGQTADHVHWDTGEKWSDIRLTVSDTTSAAGGGHAHCGLMIYQGDNWPDRYRNTMFTLNFHGRRLNNDRLERRGAGYVGLHGDDLFFVPDPWFRGIDLISGADGAAYIADWSDAGECHEADGVHHASGRIYRLAWGETPRREPFDLCDRTNLELVELQLANNDWYVRQSRRLLAERHAAGQQMGEARAALLQMFNSQSDQTRQLRAMWALTAIGAADDQWLQRQLTQPGEQVRVWAIRLIADRETLSDATIACLAKLAATEPAGLVRLYLASALQRMAPAARWSVAKGLAMRLDDAGDPRLPLMIWYGLEPAVAADPHQALQLCEASIMPLLRRHIARRVASEIDHNPDAMNQLIVVASELDDPANQLDMLRGASEALHGRRNVRAPAAWNGAADRFLNSAAGDVQAAAQELGVAFSDRRAIDTLRSIVLDESASVTDRRRAIRTLTQVGGPDMLELLLTMSKDAALASDAIRGLAKFDDARIPDVVIASFPSLDETGQAAAVDALASRPASAHALLRAVDAALIPKTAISASQARQIAALNDPALTADLERLWGTVRATADDKRQQIDRLRIILEGGKLAAGDVSRGRVLFDKACTSCHVLYGQGKLIGPDLTGSNRHNLNYLLENVVDPSASVGAEFRTSAILVSSGQALSGVVVAQDDRMIKLQTPTEQIAIDRDEVEEMVEQPLSLMPDGLLTPLSDDQIADLFAYLQSTSQVELPNDE</sequence>
<keyword evidence="1 4" id="KW-0349">Heme</keyword>
<feature type="chain" id="PRO_5022150342" evidence="5">
    <location>
        <begin position="33"/>
        <end position="1008"/>
    </location>
</feature>
<reference evidence="7 8" key="1">
    <citation type="submission" date="2019-02" db="EMBL/GenBank/DDBJ databases">
        <title>Deep-cultivation of Planctomycetes and their phenomic and genomic characterization uncovers novel biology.</title>
        <authorList>
            <person name="Wiegand S."/>
            <person name="Jogler M."/>
            <person name="Boedeker C."/>
            <person name="Pinto D."/>
            <person name="Vollmers J."/>
            <person name="Rivas-Marin E."/>
            <person name="Kohn T."/>
            <person name="Peeters S.H."/>
            <person name="Heuer A."/>
            <person name="Rast P."/>
            <person name="Oberbeckmann S."/>
            <person name="Bunk B."/>
            <person name="Jeske O."/>
            <person name="Meyerdierks A."/>
            <person name="Storesund J.E."/>
            <person name="Kallscheuer N."/>
            <person name="Luecker S."/>
            <person name="Lage O.M."/>
            <person name="Pohl T."/>
            <person name="Merkel B.J."/>
            <person name="Hornburger P."/>
            <person name="Mueller R.-W."/>
            <person name="Bruemmer F."/>
            <person name="Labrenz M."/>
            <person name="Spormann A.M."/>
            <person name="Op den Camp H."/>
            <person name="Overmann J."/>
            <person name="Amann R."/>
            <person name="Jetten M.S.M."/>
            <person name="Mascher T."/>
            <person name="Medema M.H."/>
            <person name="Devos D.P."/>
            <person name="Kaster A.-K."/>
            <person name="Ovreas L."/>
            <person name="Rohde M."/>
            <person name="Galperin M.Y."/>
            <person name="Jogler C."/>
        </authorList>
    </citation>
    <scope>NUCLEOTIDE SEQUENCE [LARGE SCALE GENOMIC DNA]</scope>
    <source>
        <strain evidence="7 8">I41</strain>
    </source>
</reference>
<evidence type="ECO:0000313" key="7">
    <source>
        <dbReference type="EMBL" id="QDT74194.1"/>
    </source>
</evidence>
<evidence type="ECO:0000256" key="1">
    <source>
        <dbReference type="ARBA" id="ARBA00022617"/>
    </source>
</evidence>
<dbReference type="SUPFAM" id="SSF50952">
    <property type="entry name" value="Soluble quinoprotein glucose dehydrogenase"/>
    <property type="match status" value="1"/>
</dbReference>
<dbReference type="InterPro" id="IPR013428">
    <property type="entry name" value="Membrane-bound_put_N"/>
</dbReference>
<dbReference type="PROSITE" id="PS51007">
    <property type="entry name" value="CYTC"/>
    <property type="match status" value="1"/>
</dbReference>
<accession>A0A517U0P4</accession>
<dbReference type="EMBL" id="CP036339">
    <property type="protein sequence ID" value="QDT74194.1"/>
    <property type="molecule type" value="Genomic_DNA"/>
</dbReference>
<organism evidence="7 8">
    <name type="scientific">Lacipirellula limnantheis</name>
    <dbReference type="NCBI Taxonomy" id="2528024"/>
    <lineage>
        <taxon>Bacteria</taxon>
        <taxon>Pseudomonadati</taxon>
        <taxon>Planctomycetota</taxon>
        <taxon>Planctomycetia</taxon>
        <taxon>Pirellulales</taxon>
        <taxon>Lacipirellulaceae</taxon>
        <taxon>Lacipirellula</taxon>
    </lineage>
</organism>
<dbReference type="InterPro" id="IPR036909">
    <property type="entry name" value="Cyt_c-like_dom_sf"/>
</dbReference>
<dbReference type="KEGG" id="llh:I41_33890"/>
<dbReference type="InterPro" id="IPR013427">
    <property type="entry name" value="Haem-bd_dom_put"/>
</dbReference>
<dbReference type="RefSeq" id="WP_145433974.1">
    <property type="nucleotide sequence ID" value="NZ_CP036339.1"/>
</dbReference>
<evidence type="ECO:0000256" key="2">
    <source>
        <dbReference type="ARBA" id="ARBA00022723"/>
    </source>
</evidence>
<dbReference type="Gene3D" id="2.120.10.30">
    <property type="entry name" value="TolB, C-terminal domain"/>
    <property type="match status" value="1"/>
</dbReference>
<dbReference type="GO" id="GO:0009055">
    <property type="term" value="F:electron transfer activity"/>
    <property type="evidence" value="ECO:0007669"/>
    <property type="project" value="InterPro"/>
</dbReference>
<feature type="signal peptide" evidence="5">
    <location>
        <begin position="1"/>
        <end position="32"/>
    </location>
</feature>
<evidence type="ECO:0000313" key="8">
    <source>
        <dbReference type="Proteomes" id="UP000317909"/>
    </source>
</evidence>
<dbReference type="PROSITE" id="PS51318">
    <property type="entry name" value="TAT"/>
    <property type="match status" value="1"/>
</dbReference>
<dbReference type="InterPro" id="IPR011042">
    <property type="entry name" value="6-blade_b-propeller_TolB-like"/>
</dbReference>
<dbReference type="Gene3D" id="1.10.760.10">
    <property type="entry name" value="Cytochrome c-like domain"/>
    <property type="match status" value="1"/>
</dbReference>
<evidence type="ECO:0000259" key="6">
    <source>
        <dbReference type="PROSITE" id="PS51007"/>
    </source>
</evidence>
<evidence type="ECO:0000256" key="5">
    <source>
        <dbReference type="SAM" id="SignalP"/>
    </source>
</evidence>
<dbReference type="NCBIfam" id="TIGR02603">
    <property type="entry name" value="CxxCH_TIGR02603"/>
    <property type="match status" value="1"/>
</dbReference>
<evidence type="ECO:0000256" key="4">
    <source>
        <dbReference type="PROSITE-ProRule" id="PRU00433"/>
    </source>
</evidence>
<proteinExistence type="predicted"/>
<evidence type="ECO:0000256" key="3">
    <source>
        <dbReference type="ARBA" id="ARBA00023004"/>
    </source>
</evidence>
<dbReference type="PANTHER" id="PTHR33546:SF1">
    <property type="entry name" value="LARGE, MULTIFUNCTIONAL SECRETED PROTEIN"/>
    <property type="match status" value="1"/>
</dbReference>
<feature type="domain" description="Cytochrome c" evidence="6">
    <location>
        <begin position="868"/>
        <end position="1000"/>
    </location>
</feature>
<dbReference type="Proteomes" id="UP000317909">
    <property type="component" value="Chromosome"/>
</dbReference>
<dbReference type="AlphaFoldDB" id="A0A517U0P4"/>
<dbReference type="SUPFAM" id="SSF46626">
    <property type="entry name" value="Cytochrome c"/>
    <property type="match status" value="1"/>
</dbReference>
<gene>
    <name evidence="7" type="ORF">I41_33890</name>
</gene>
<dbReference type="PANTHER" id="PTHR33546">
    <property type="entry name" value="LARGE, MULTIFUNCTIONAL SECRETED PROTEIN-RELATED"/>
    <property type="match status" value="1"/>
</dbReference>
<dbReference type="InterPro" id="IPR011041">
    <property type="entry name" value="Quinoprot_gluc/sorb_DH_b-prop"/>
</dbReference>
<dbReference type="InterPro" id="IPR055557">
    <property type="entry name" value="DUF7133"/>
</dbReference>
<dbReference type="GO" id="GO:0046872">
    <property type="term" value="F:metal ion binding"/>
    <property type="evidence" value="ECO:0007669"/>
    <property type="project" value="UniProtKB-KW"/>
</dbReference>
<keyword evidence="8" id="KW-1185">Reference proteome</keyword>
<keyword evidence="3 4" id="KW-0408">Iron</keyword>
<dbReference type="GO" id="GO:0020037">
    <property type="term" value="F:heme binding"/>
    <property type="evidence" value="ECO:0007669"/>
    <property type="project" value="InterPro"/>
</dbReference>
<dbReference type="Pfam" id="PF23500">
    <property type="entry name" value="DUF7133"/>
    <property type="match status" value="1"/>
</dbReference>
<dbReference type="InterPro" id="IPR009056">
    <property type="entry name" value="Cyt_c-like_dom"/>
</dbReference>
<dbReference type="NCBIfam" id="TIGR02604">
    <property type="entry name" value="Piru_Ver_Nterm"/>
    <property type="match status" value="1"/>
</dbReference>
<dbReference type="OrthoDB" id="225269at2"/>
<keyword evidence="5" id="KW-0732">Signal</keyword>
<name>A0A517U0P4_9BACT</name>
<keyword evidence="2 4" id="KW-0479">Metal-binding</keyword>
<dbReference type="InterPro" id="IPR006311">
    <property type="entry name" value="TAT_signal"/>
</dbReference>